<organism evidence="2 3">
    <name type="scientific">Parnassius mnemosyne</name>
    <name type="common">clouded apollo</name>
    <dbReference type="NCBI Taxonomy" id="213953"/>
    <lineage>
        <taxon>Eukaryota</taxon>
        <taxon>Metazoa</taxon>
        <taxon>Ecdysozoa</taxon>
        <taxon>Arthropoda</taxon>
        <taxon>Hexapoda</taxon>
        <taxon>Insecta</taxon>
        <taxon>Pterygota</taxon>
        <taxon>Neoptera</taxon>
        <taxon>Endopterygota</taxon>
        <taxon>Lepidoptera</taxon>
        <taxon>Glossata</taxon>
        <taxon>Ditrysia</taxon>
        <taxon>Papilionoidea</taxon>
        <taxon>Papilionidae</taxon>
        <taxon>Parnassiinae</taxon>
        <taxon>Parnassini</taxon>
        <taxon>Parnassius</taxon>
        <taxon>Driopa</taxon>
    </lineage>
</organism>
<proteinExistence type="predicted"/>
<gene>
    <name evidence="2" type="ORF">PARMNEM_LOCUS10317</name>
</gene>
<evidence type="ECO:0000313" key="3">
    <source>
        <dbReference type="Proteomes" id="UP001314205"/>
    </source>
</evidence>
<comment type="caution">
    <text evidence="2">The sequence shown here is derived from an EMBL/GenBank/DDBJ whole genome shotgun (WGS) entry which is preliminary data.</text>
</comment>
<reference evidence="2 3" key="1">
    <citation type="submission" date="2023-11" db="EMBL/GenBank/DDBJ databases">
        <authorList>
            <person name="Hedman E."/>
            <person name="Englund M."/>
            <person name="Stromberg M."/>
            <person name="Nyberg Akerstrom W."/>
            <person name="Nylinder S."/>
            <person name="Jareborg N."/>
            <person name="Kallberg Y."/>
            <person name="Kronander E."/>
        </authorList>
    </citation>
    <scope>NUCLEOTIDE SEQUENCE [LARGE SCALE GENOMIC DNA]</scope>
</reference>
<feature type="region of interest" description="Disordered" evidence="1">
    <location>
        <begin position="24"/>
        <end position="43"/>
    </location>
</feature>
<dbReference type="AlphaFoldDB" id="A0AAV1L649"/>
<accession>A0AAV1L649</accession>
<keyword evidence="3" id="KW-1185">Reference proteome</keyword>
<dbReference type="Proteomes" id="UP001314205">
    <property type="component" value="Unassembled WGS sequence"/>
</dbReference>
<dbReference type="EMBL" id="CAVLGL010000084">
    <property type="protein sequence ID" value="CAK1589879.1"/>
    <property type="molecule type" value="Genomic_DNA"/>
</dbReference>
<protein>
    <submittedName>
        <fullName evidence="2">Uncharacterized protein</fullName>
    </submittedName>
</protein>
<name>A0AAV1L649_9NEOP</name>
<sequence>MSIKSQKSLSDECSEIFEKSYSVRSLSEESLATEEEEESLSRELLDKMTPAVLSRLRRRFKRTKDRSSAKDIHRKVEEAMHAAAAAEGVEFSKSTPPNVDTSLHWEGFVSAIDEIFGMGYFLQPILNKKK</sequence>
<evidence type="ECO:0000313" key="2">
    <source>
        <dbReference type="EMBL" id="CAK1589879.1"/>
    </source>
</evidence>
<evidence type="ECO:0000256" key="1">
    <source>
        <dbReference type="SAM" id="MobiDB-lite"/>
    </source>
</evidence>